<keyword evidence="2" id="KW-1185">Reference proteome</keyword>
<dbReference type="EMBL" id="BAAAYR010000001">
    <property type="protein sequence ID" value="GAA3559702.1"/>
    <property type="molecule type" value="Genomic_DNA"/>
</dbReference>
<organism evidence="1 2">
    <name type="scientific">Microlunatus spumicola</name>
    <dbReference type="NCBI Taxonomy" id="81499"/>
    <lineage>
        <taxon>Bacteria</taxon>
        <taxon>Bacillati</taxon>
        <taxon>Actinomycetota</taxon>
        <taxon>Actinomycetes</taxon>
        <taxon>Propionibacteriales</taxon>
        <taxon>Propionibacteriaceae</taxon>
        <taxon>Microlunatus</taxon>
    </lineage>
</organism>
<evidence type="ECO:0000313" key="1">
    <source>
        <dbReference type="EMBL" id="GAA3559702.1"/>
    </source>
</evidence>
<reference evidence="2" key="1">
    <citation type="journal article" date="2019" name="Int. J. Syst. Evol. Microbiol.">
        <title>The Global Catalogue of Microorganisms (GCM) 10K type strain sequencing project: providing services to taxonomists for standard genome sequencing and annotation.</title>
        <authorList>
            <consortium name="The Broad Institute Genomics Platform"/>
            <consortium name="The Broad Institute Genome Sequencing Center for Infectious Disease"/>
            <person name="Wu L."/>
            <person name="Ma J."/>
        </authorList>
    </citation>
    <scope>NUCLEOTIDE SEQUENCE [LARGE SCALE GENOMIC DNA]</scope>
    <source>
        <strain evidence="2">JCM 16540</strain>
    </source>
</reference>
<gene>
    <name evidence="1" type="ORF">GCM10022197_13980</name>
</gene>
<proteinExistence type="predicted"/>
<sequence length="59" mass="6139">MICEGVDGWAAGTAHGKGKVRVAGVESAELLVQGCGFDVLVVAVNGYRFEDRRGDPAFG</sequence>
<evidence type="ECO:0000313" key="2">
    <source>
        <dbReference type="Proteomes" id="UP001500767"/>
    </source>
</evidence>
<name>A0ABP6X3C1_9ACTN</name>
<protein>
    <submittedName>
        <fullName evidence="1">Uncharacterized protein</fullName>
    </submittedName>
</protein>
<accession>A0ABP6X3C1</accession>
<dbReference type="Proteomes" id="UP001500767">
    <property type="component" value="Unassembled WGS sequence"/>
</dbReference>
<comment type="caution">
    <text evidence="1">The sequence shown here is derived from an EMBL/GenBank/DDBJ whole genome shotgun (WGS) entry which is preliminary data.</text>
</comment>